<dbReference type="Proteomes" id="UP000548423">
    <property type="component" value="Unassembled WGS sequence"/>
</dbReference>
<evidence type="ECO:0000256" key="1">
    <source>
        <dbReference type="SAM" id="Phobius"/>
    </source>
</evidence>
<reference evidence="3" key="1">
    <citation type="submission" date="2020-07" db="EMBL/GenBank/DDBJ databases">
        <authorList>
            <person name="Partida-Martinez L."/>
            <person name="Huntemann M."/>
            <person name="Clum A."/>
            <person name="Wang J."/>
            <person name="Palaniappan K."/>
            <person name="Ritter S."/>
            <person name="Chen I.-M."/>
            <person name="Stamatis D."/>
            <person name="Reddy T."/>
            <person name="O'Malley R."/>
            <person name="Daum C."/>
            <person name="Shapiro N."/>
            <person name="Ivanova N."/>
            <person name="Kyrpides N."/>
            <person name="Woyke T."/>
        </authorList>
    </citation>
    <scope>NUCLEOTIDE SEQUENCE [LARGE SCALE GENOMIC DNA]</scope>
    <source>
        <strain evidence="3">AT2.8</strain>
    </source>
</reference>
<reference evidence="3" key="2">
    <citation type="submission" date="2020-08" db="EMBL/GenBank/DDBJ databases">
        <title>The Agave Microbiome: Exploring the role of microbial communities in plant adaptations to desert environments.</title>
        <authorList>
            <person name="Partida-Martinez L.P."/>
        </authorList>
    </citation>
    <scope>NUCLEOTIDE SEQUENCE [LARGE SCALE GENOMIC DNA]</scope>
    <source>
        <strain evidence="3">AT2.8</strain>
    </source>
</reference>
<name>A0A852TD42_9BACI</name>
<dbReference type="EMBL" id="JACCBX010000007">
    <property type="protein sequence ID" value="NYE06702.1"/>
    <property type="molecule type" value="Genomic_DNA"/>
</dbReference>
<evidence type="ECO:0000313" key="3">
    <source>
        <dbReference type="Proteomes" id="UP000548423"/>
    </source>
</evidence>
<evidence type="ECO:0000313" key="2">
    <source>
        <dbReference type="EMBL" id="NYE06702.1"/>
    </source>
</evidence>
<dbReference type="AlphaFoldDB" id="A0A852TD42"/>
<keyword evidence="1" id="KW-0812">Transmembrane</keyword>
<keyword evidence="1" id="KW-1133">Transmembrane helix</keyword>
<gene>
    <name evidence="2" type="ORF">F4694_003482</name>
</gene>
<keyword evidence="1" id="KW-0472">Membrane</keyword>
<accession>A0A852TD42</accession>
<protein>
    <submittedName>
        <fullName evidence="2">Uncharacterized protein</fullName>
    </submittedName>
</protein>
<comment type="caution">
    <text evidence="2">The sequence shown here is derived from an EMBL/GenBank/DDBJ whole genome shotgun (WGS) entry which is preliminary data.</text>
</comment>
<sequence>MWYWIAMAAGIYILFILLEESVYYFWNRYVYGPKERKARRRSRIILGMAFIIQLHLLEFRRKHTHKVSSGKQSA</sequence>
<organism evidence="2 3">
    <name type="scientific">Neobacillus niacini</name>
    <dbReference type="NCBI Taxonomy" id="86668"/>
    <lineage>
        <taxon>Bacteria</taxon>
        <taxon>Bacillati</taxon>
        <taxon>Bacillota</taxon>
        <taxon>Bacilli</taxon>
        <taxon>Bacillales</taxon>
        <taxon>Bacillaceae</taxon>
        <taxon>Neobacillus</taxon>
    </lineage>
</organism>
<feature type="transmembrane region" description="Helical" evidence="1">
    <location>
        <begin position="6"/>
        <end position="26"/>
    </location>
</feature>
<proteinExistence type="predicted"/>